<dbReference type="RefSeq" id="WP_130410754.1">
    <property type="nucleotide sequence ID" value="NZ_SHKX01000010.1"/>
</dbReference>
<dbReference type="Gene3D" id="2.40.110.10">
    <property type="entry name" value="Butyryl-CoA Dehydrogenase, subunit A, domain 2"/>
    <property type="match status" value="1"/>
</dbReference>
<dbReference type="GO" id="GO:0003995">
    <property type="term" value="F:acyl-CoA dehydrogenase activity"/>
    <property type="evidence" value="ECO:0007669"/>
    <property type="project" value="InterPro"/>
</dbReference>
<feature type="domain" description="Acyl-CoA oxidase/dehydrogenase middle" evidence="7">
    <location>
        <begin position="202"/>
        <end position="291"/>
    </location>
</feature>
<accession>A0A4Q7ZAB2</accession>
<evidence type="ECO:0000259" key="8">
    <source>
        <dbReference type="Pfam" id="PF02771"/>
    </source>
</evidence>
<comment type="cofactor">
    <cofactor evidence="1 5">
        <name>FAD</name>
        <dbReference type="ChEBI" id="CHEBI:57692"/>
    </cofactor>
</comment>
<dbReference type="OrthoDB" id="142556at2"/>
<dbReference type="PANTHER" id="PTHR43884">
    <property type="entry name" value="ACYL-COA DEHYDROGENASE"/>
    <property type="match status" value="1"/>
</dbReference>
<evidence type="ECO:0000313" key="9">
    <source>
        <dbReference type="EMBL" id="RZU47517.1"/>
    </source>
</evidence>
<evidence type="ECO:0000256" key="5">
    <source>
        <dbReference type="RuleBase" id="RU362125"/>
    </source>
</evidence>
<keyword evidence="3 5" id="KW-0285">Flavoprotein</keyword>
<dbReference type="Pfam" id="PF02771">
    <property type="entry name" value="Acyl-CoA_dh_N"/>
    <property type="match status" value="1"/>
</dbReference>
<feature type="domain" description="Acyl-CoA dehydrogenase/oxidase C-terminal" evidence="6">
    <location>
        <begin position="309"/>
        <end position="430"/>
    </location>
</feature>
<feature type="domain" description="Acyl-CoA dehydrogenase/oxidase N-terminal" evidence="8">
    <location>
        <begin position="84"/>
        <end position="194"/>
    </location>
</feature>
<dbReference type="InterPro" id="IPR006089">
    <property type="entry name" value="Acyl-CoA_DH_CS"/>
</dbReference>
<dbReference type="Proteomes" id="UP000292423">
    <property type="component" value="Unassembled WGS sequence"/>
</dbReference>
<dbReference type="GO" id="GO:0050660">
    <property type="term" value="F:flavin adenine dinucleotide binding"/>
    <property type="evidence" value="ECO:0007669"/>
    <property type="project" value="InterPro"/>
</dbReference>
<dbReference type="Gene3D" id="1.10.540.10">
    <property type="entry name" value="Acyl-CoA dehydrogenase/oxidase, N-terminal domain"/>
    <property type="match status" value="1"/>
</dbReference>
<evidence type="ECO:0008006" key="11">
    <source>
        <dbReference type="Google" id="ProtNLM"/>
    </source>
</evidence>
<keyword evidence="5" id="KW-0560">Oxidoreductase</keyword>
<dbReference type="SUPFAM" id="SSF47203">
    <property type="entry name" value="Acyl-CoA dehydrogenase C-terminal domain-like"/>
    <property type="match status" value="1"/>
</dbReference>
<dbReference type="EMBL" id="SHKX01000010">
    <property type="protein sequence ID" value="RZU47517.1"/>
    <property type="molecule type" value="Genomic_DNA"/>
</dbReference>
<evidence type="ECO:0000256" key="2">
    <source>
        <dbReference type="ARBA" id="ARBA00009347"/>
    </source>
</evidence>
<dbReference type="InterPro" id="IPR009075">
    <property type="entry name" value="AcylCo_DH/oxidase_C"/>
</dbReference>
<proteinExistence type="inferred from homology"/>
<evidence type="ECO:0000256" key="1">
    <source>
        <dbReference type="ARBA" id="ARBA00001974"/>
    </source>
</evidence>
<dbReference type="PANTHER" id="PTHR43884:SF12">
    <property type="entry name" value="ISOVALERYL-COA DEHYDROGENASE, MITOCHONDRIAL-RELATED"/>
    <property type="match status" value="1"/>
</dbReference>
<reference evidence="9 10" key="1">
    <citation type="submission" date="2019-02" db="EMBL/GenBank/DDBJ databases">
        <title>Genomic Encyclopedia of Type Strains, Phase IV (KMG-IV): sequencing the most valuable type-strain genomes for metagenomic binning, comparative biology and taxonomic classification.</title>
        <authorList>
            <person name="Goeker M."/>
        </authorList>
    </citation>
    <scope>NUCLEOTIDE SEQUENCE [LARGE SCALE GENOMIC DNA]</scope>
    <source>
        <strain evidence="9 10">DSM 105135</strain>
    </source>
</reference>
<dbReference type="InterPro" id="IPR037069">
    <property type="entry name" value="AcylCoA_DH/ox_N_sf"/>
</dbReference>
<protein>
    <recommendedName>
        <fullName evidence="11">Alkylation response protein AidB-like acyl-CoA dehydrogenase</fullName>
    </recommendedName>
</protein>
<keyword evidence="10" id="KW-1185">Reference proteome</keyword>
<evidence type="ECO:0000256" key="4">
    <source>
        <dbReference type="ARBA" id="ARBA00022827"/>
    </source>
</evidence>
<dbReference type="InterPro" id="IPR046373">
    <property type="entry name" value="Acyl-CoA_Oxase/DH_mid-dom_sf"/>
</dbReference>
<dbReference type="InterPro" id="IPR013786">
    <property type="entry name" value="AcylCoA_DH/ox_N"/>
</dbReference>
<comment type="caution">
    <text evidence="9">The sequence shown here is derived from an EMBL/GenBank/DDBJ whole genome shotgun (WGS) entry which is preliminary data.</text>
</comment>
<evidence type="ECO:0000256" key="3">
    <source>
        <dbReference type="ARBA" id="ARBA00022630"/>
    </source>
</evidence>
<evidence type="ECO:0000259" key="7">
    <source>
        <dbReference type="Pfam" id="PF02770"/>
    </source>
</evidence>
<evidence type="ECO:0000313" key="10">
    <source>
        <dbReference type="Proteomes" id="UP000292423"/>
    </source>
</evidence>
<dbReference type="Gene3D" id="1.20.140.10">
    <property type="entry name" value="Butyryl-CoA Dehydrogenase, subunit A, domain 3"/>
    <property type="match status" value="1"/>
</dbReference>
<dbReference type="AlphaFoldDB" id="A0A4Q7ZAB2"/>
<dbReference type="InterPro" id="IPR036250">
    <property type="entry name" value="AcylCo_DH-like_C"/>
</dbReference>
<gene>
    <name evidence="9" type="ORF">EV700_0480</name>
</gene>
<dbReference type="InterPro" id="IPR009100">
    <property type="entry name" value="AcylCoA_DH/oxidase_NM_dom_sf"/>
</dbReference>
<name>A0A4Q7ZAB2_9GAMM</name>
<organism evidence="9 10">
    <name type="scientific">Fluviicoccus keumensis</name>
    <dbReference type="NCBI Taxonomy" id="1435465"/>
    <lineage>
        <taxon>Bacteria</taxon>
        <taxon>Pseudomonadati</taxon>
        <taxon>Pseudomonadota</taxon>
        <taxon>Gammaproteobacteria</taxon>
        <taxon>Moraxellales</taxon>
        <taxon>Moraxellaceae</taxon>
        <taxon>Fluviicoccus</taxon>
    </lineage>
</organism>
<evidence type="ECO:0000259" key="6">
    <source>
        <dbReference type="Pfam" id="PF00441"/>
    </source>
</evidence>
<dbReference type="Pfam" id="PF02770">
    <property type="entry name" value="Acyl-CoA_dh_M"/>
    <property type="match status" value="1"/>
</dbReference>
<dbReference type="SUPFAM" id="SSF56645">
    <property type="entry name" value="Acyl-CoA dehydrogenase NM domain-like"/>
    <property type="match status" value="1"/>
</dbReference>
<dbReference type="PROSITE" id="PS00073">
    <property type="entry name" value="ACYL_COA_DH_2"/>
    <property type="match status" value="1"/>
</dbReference>
<dbReference type="Pfam" id="PF00441">
    <property type="entry name" value="Acyl-CoA_dh_1"/>
    <property type="match status" value="1"/>
</dbReference>
<comment type="similarity">
    <text evidence="2 5">Belongs to the acyl-CoA dehydrogenase family.</text>
</comment>
<keyword evidence="4 5" id="KW-0274">FAD</keyword>
<sequence>MAQSFAGQAQGFGLAILTQIASSDWPDKFGLRKPMEKFLYKGSKTGFQIMTAAARQFGGGKSGGGKAVRLASTAERGVFDLSLSDEQQMVRDSLSAFAREVIRPAAHDADAAGAVPAELKAQAKDLGLVFYAVPEAMGGMAGEQTVTTQMLALEDLGYGDFSIAASLFSAVSVANALTRWGSADQQQRYLPAFAGENPPEAALAVTEAAPLFDPMKLSTTARSNGNGYVLNGEKAIVLNAADAELFLVAADTGSGVGLFIVEGGTPGLSLRALQGMGLKAATTHNLKLENVQVAAANRIPADSFDYQAFLDLGSLAWCSLAVGTAQAALDYVIDYCNDRVAFGEPISHRQAVAFMVADIGIETEAMRLMTWRACALAEQGKPFHREAYLARALCAEKAMKIGTDSVQLLGGHGFTKEHPVERWYRDLRLLGVMHSGLHI</sequence>
<dbReference type="InterPro" id="IPR006091">
    <property type="entry name" value="Acyl-CoA_Oxase/DH_mid-dom"/>
</dbReference>